<evidence type="ECO:0000313" key="3">
    <source>
        <dbReference type="Proteomes" id="UP000765160"/>
    </source>
</evidence>
<dbReference type="PRINTS" id="PR00111">
    <property type="entry name" value="ABHYDROLASE"/>
</dbReference>
<sequence>MTVDGVRLHFLERGAAQAGPTVVLLHGNGAMAEDFALSGILDELARHHHVIAFDRPGFGYSDRPRRHIWTAAAQARLLRHALRRMGIQRSVVAGHSWGTLVALEMALQRPDQVAALVLMSGYFTPTLRMDVPAFSGPAIPILGDVMRYTISPLIAWAITPLLFRRIFSPGPVPAHFAEGFPTGLALRPSQLRAAAADTALMIPGAAATRNRHGEVRMPVLILAGADDQIADVGRQSARLHRDIPGSELRLVPGAGHMIHHAAPEAVVQAIRDAADRVRDERARD</sequence>
<dbReference type="SUPFAM" id="SSF53474">
    <property type="entry name" value="alpha/beta-Hydrolases"/>
    <property type="match status" value="1"/>
</dbReference>
<dbReference type="PANTHER" id="PTHR43798">
    <property type="entry name" value="MONOACYLGLYCEROL LIPASE"/>
    <property type="match status" value="1"/>
</dbReference>
<keyword evidence="3" id="KW-1185">Reference proteome</keyword>
<dbReference type="GO" id="GO:0016787">
    <property type="term" value="F:hydrolase activity"/>
    <property type="evidence" value="ECO:0007669"/>
    <property type="project" value="UniProtKB-KW"/>
</dbReference>
<proteinExistence type="predicted"/>
<dbReference type="InterPro" id="IPR000639">
    <property type="entry name" value="Epox_hydrolase-like"/>
</dbReference>
<dbReference type="PRINTS" id="PR00412">
    <property type="entry name" value="EPOXHYDRLASE"/>
</dbReference>
<accession>A0ABX1EVM0</accession>
<dbReference type="Pfam" id="PF00561">
    <property type="entry name" value="Abhydrolase_1"/>
    <property type="match status" value="1"/>
</dbReference>
<dbReference type="InterPro" id="IPR000073">
    <property type="entry name" value="AB_hydrolase_1"/>
</dbReference>
<evidence type="ECO:0000313" key="2">
    <source>
        <dbReference type="EMBL" id="NKE44292.1"/>
    </source>
</evidence>
<dbReference type="PANTHER" id="PTHR43798:SF33">
    <property type="entry name" value="HYDROLASE, PUTATIVE (AFU_ORTHOLOGUE AFUA_2G14860)-RELATED"/>
    <property type="match status" value="1"/>
</dbReference>
<reference evidence="2 3" key="1">
    <citation type="submission" date="2020-03" db="EMBL/GenBank/DDBJ databases">
        <title>Roseomonas selenitidurans sp. nov. isolated from soil.</title>
        <authorList>
            <person name="Liu H."/>
        </authorList>
    </citation>
    <scope>NUCLEOTIDE SEQUENCE [LARGE SCALE GENOMIC DNA]</scope>
    <source>
        <strain evidence="2 3">JCM 15073</strain>
    </source>
</reference>
<comment type="caution">
    <text evidence="2">The sequence shown here is derived from an EMBL/GenBank/DDBJ whole genome shotgun (WGS) entry which is preliminary data.</text>
</comment>
<protein>
    <submittedName>
        <fullName evidence="2">Alpha/beta hydrolase</fullName>
    </submittedName>
</protein>
<gene>
    <name evidence="2" type="ORF">HB662_05850</name>
</gene>
<keyword evidence="2" id="KW-0378">Hydrolase</keyword>
<feature type="domain" description="AB hydrolase-1" evidence="1">
    <location>
        <begin position="20"/>
        <end position="260"/>
    </location>
</feature>
<dbReference type="InterPro" id="IPR029058">
    <property type="entry name" value="AB_hydrolase_fold"/>
</dbReference>
<dbReference type="EMBL" id="JAAVTX010000002">
    <property type="protein sequence ID" value="NKE44292.1"/>
    <property type="molecule type" value="Genomic_DNA"/>
</dbReference>
<name>A0ABX1EVM0_9PROT</name>
<dbReference type="InterPro" id="IPR050266">
    <property type="entry name" value="AB_hydrolase_sf"/>
</dbReference>
<evidence type="ECO:0000259" key="1">
    <source>
        <dbReference type="Pfam" id="PF00561"/>
    </source>
</evidence>
<organism evidence="2 3">
    <name type="scientific">Falsiroseomonas frigidaquae</name>
    <dbReference type="NCBI Taxonomy" id="487318"/>
    <lineage>
        <taxon>Bacteria</taxon>
        <taxon>Pseudomonadati</taxon>
        <taxon>Pseudomonadota</taxon>
        <taxon>Alphaproteobacteria</taxon>
        <taxon>Acetobacterales</taxon>
        <taxon>Roseomonadaceae</taxon>
        <taxon>Falsiroseomonas</taxon>
    </lineage>
</organism>
<dbReference type="Proteomes" id="UP000765160">
    <property type="component" value="Unassembled WGS sequence"/>
</dbReference>
<dbReference type="Gene3D" id="3.40.50.1820">
    <property type="entry name" value="alpha/beta hydrolase"/>
    <property type="match status" value="1"/>
</dbReference>